<protein>
    <submittedName>
        <fullName evidence="2">Uncharacterized protein</fullName>
    </submittedName>
</protein>
<evidence type="ECO:0000313" key="3">
    <source>
        <dbReference type="Proteomes" id="UP000468531"/>
    </source>
</evidence>
<evidence type="ECO:0000256" key="1">
    <source>
        <dbReference type="SAM" id="Phobius"/>
    </source>
</evidence>
<proteinExistence type="predicted"/>
<accession>A0A6P1BCZ3</accession>
<dbReference type="RefSeq" id="WP_163152875.1">
    <property type="nucleotide sequence ID" value="NZ_VKHP01000028.1"/>
</dbReference>
<keyword evidence="1" id="KW-0812">Transmembrane</keyword>
<gene>
    <name evidence="2" type="ORF">FNJ47_09965</name>
</gene>
<organism evidence="2 3">
    <name type="scientific">Bradyrhizobium uaiense</name>
    <dbReference type="NCBI Taxonomy" id="2594946"/>
    <lineage>
        <taxon>Bacteria</taxon>
        <taxon>Pseudomonadati</taxon>
        <taxon>Pseudomonadota</taxon>
        <taxon>Alphaproteobacteria</taxon>
        <taxon>Hyphomicrobiales</taxon>
        <taxon>Nitrobacteraceae</taxon>
        <taxon>Bradyrhizobium</taxon>
    </lineage>
</organism>
<keyword evidence="1" id="KW-1133">Transmembrane helix</keyword>
<comment type="caution">
    <text evidence="2">The sequence shown here is derived from an EMBL/GenBank/DDBJ whole genome shotgun (WGS) entry which is preliminary data.</text>
</comment>
<evidence type="ECO:0000313" key="2">
    <source>
        <dbReference type="EMBL" id="NEU96149.1"/>
    </source>
</evidence>
<reference evidence="2 3" key="1">
    <citation type="journal article" date="2020" name="Arch. Microbiol.">
        <title>Bradyrhizobium uaiense sp. nov., a new highly efficient cowpea symbiont.</title>
        <authorList>
            <person name="Cabral Michel D."/>
            <person name="Azarias Guimaraes A."/>
            <person name="Martins da Costa E."/>
            <person name="Soares de Carvalho T."/>
            <person name="Balsanelli E."/>
            <person name="Willems A."/>
            <person name="Maltempi de Souza E."/>
            <person name="de Souza Moreira F.M."/>
        </authorList>
    </citation>
    <scope>NUCLEOTIDE SEQUENCE [LARGE SCALE GENOMIC DNA]</scope>
    <source>
        <strain evidence="2 3">UFLA 03-164</strain>
    </source>
</reference>
<name>A0A6P1BCZ3_9BRAD</name>
<feature type="transmembrane region" description="Helical" evidence="1">
    <location>
        <begin position="44"/>
        <end position="61"/>
    </location>
</feature>
<dbReference type="EMBL" id="VKHP01000028">
    <property type="protein sequence ID" value="NEU96149.1"/>
    <property type="molecule type" value="Genomic_DNA"/>
</dbReference>
<dbReference type="AlphaFoldDB" id="A0A6P1BCZ3"/>
<keyword evidence="1" id="KW-0472">Membrane</keyword>
<dbReference type="Proteomes" id="UP000468531">
    <property type="component" value="Unassembled WGS sequence"/>
</dbReference>
<keyword evidence="3" id="KW-1185">Reference proteome</keyword>
<sequence>MAQTNLQIARRFIDPEQRHSAAMRSTLNDRAFGVSAMAIETAKAIMMIFLFGSLLIAIHMWERIATKRLRALALRRARSPG</sequence>